<keyword evidence="2" id="KW-0547">Nucleotide-binding</keyword>
<dbReference type="Gene3D" id="3.60.20.10">
    <property type="entry name" value="Glutamine Phosphoribosylpyrophosphate, subunit 1, domain 1"/>
    <property type="match status" value="1"/>
</dbReference>
<feature type="domain" description="Asparagine synthetase" evidence="4">
    <location>
        <begin position="322"/>
        <end position="401"/>
    </location>
</feature>
<dbReference type="GO" id="GO:0005829">
    <property type="term" value="C:cytosol"/>
    <property type="evidence" value="ECO:0007669"/>
    <property type="project" value="TreeGrafter"/>
</dbReference>
<accession>A0A919NZN5</accession>
<reference evidence="5" key="1">
    <citation type="submission" date="2021-01" db="EMBL/GenBank/DDBJ databases">
        <title>Whole genome shotgun sequence of Cellulomonas chitinilytica NBRC 110799.</title>
        <authorList>
            <person name="Komaki H."/>
            <person name="Tamura T."/>
        </authorList>
    </citation>
    <scope>NUCLEOTIDE SEQUENCE</scope>
    <source>
        <strain evidence="5">NBRC 110799</strain>
    </source>
</reference>
<dbReference type="RefSeq" id="WP_203750306.1">
    <property type="nucleotide sequence ID" value="NZ_BONK01000004.1"/>
</dbReference>
<dbReference type="Pfam" id="PF00733">
    <property type="entry name" value="Asn_synthase"/>
    <property type="match status" value="2"/>
</dbReference>
<evidence type="ECO:0000313" key="5">
    <source>
        <dbReference type="EMBL" id="GIG20613.1"/>
    </source>
</evidence>
<proteinExistence type="predicted"/>
<dbReference type="SUPFAM" id="SSF56235">
    <property type="entry name" value="N-terminal nucleophile aminohydrolases (Ntn hydrolases)"/>
    <property type="match status" value="1"/>
</dbReference>
<dbReference type="InterPro" id="IPR029055">
    <property type="entry name" value="Ntn_hydrolases_N"/>
</dbReference>
<dbReference type="AlphaFoldDB" id="A0A919NZN5"/>
<dbReference type="SUPFAM" id="SSF52402">
    <property type="entry name" value="Adenine nucleotide alpha hydrolases-like"/>
    <property type="match status" value="1"/>
</dbReference>
<protein>
    <recommendedName>
        <fullName evidence="4">Asparagine synthetase domain-containing protein</fullName>
    </recommendedName>
</protein>
<evidence type="ECO:0000313" key="6">
    <source>
        <dbReference type="Proteomes" id="UP000632740"/>
    </source>
</evidence>
<dbReference type="GO" id="GO:0005524">
    <property type="term" value="F:ATP binding"/>
    <property type="evidence" value="ECO:0007669"/>
    <property type="project" value="UniProtKB-KW"/>
</dbReference>
<dbReference type="InterPro" id="IPR050795">
    <property type="entry name" value="Asn_Synthetase"/>
</dbReference>
<evidence type="ECO:0000259" key="4">
    <source>
        <dbReference type="Pfam" id="PF00733"/>
    </source>
</evidence>
<dbReference type="EMBL" id="BONK01000004">
    <property type="protein sequence ID" value="GIG20613.1"/>
    <property type="molecule type" value="Genomic_DNA"/>
</dbReference>
<name>A0A919NZN5_9CELL</name>
<dbReference type="GO" id="GO:0004066">
    <property type="term" value="F:asparagine synthase (glutamine-hydrolyzing) activity"/>
    <property type="evidence" value="ECO:0007669"/>
    <property type="project" value="InterPro"/>
</dbReference>
<dbReference type="PANTHER" id="PTHR11772">
    <property type="entry name" value="ASPARAGINE SYNTHETASE"/>
    <property type="match status" value="1"/>
</dbReference>
<evidence type="ECO:0000256" key="1">
    <source>
        <dbReference type="ARBA" id="ARBA00022598"/>
    </source>
</evidence>
<keyword evidence="3" id="KW-0067">ATP-binding</keyword>
<keyword evidence="1" id="KW-0436">Ligase</keyword>
<dbReference type="GO" id="GO:0006529">
    <property type="term" value="P:asparagine biosynthetic process"/>
    <property type="evidence" value="ECO:0007669"/>
    <property type="project" value="InterPro"/>
</dbReference>
<dbReference type="InterPro" id="IPR001962">
    <property type="entry name" value="Asn_synthase"/>
</dbReference>
<dbReference type="CDD" id="cd01991">
    <property type="entry name" value="Asn_synthase_B_C"/>
    <property type="match status" value="1"/>
</dbReference>
<organism evidence="5 6">
    <name type="scientific">Cellulomonas chitinilytica</name>
    <dbReference type="NCBI Taxonomy" id="398759"/>
    <lineage>
        <taxon>Bacteria</taxon>
        <taxon>Bacillati</taxon>
        <taxon>Actinomycetota</taxon>
        <taxon>Actinomycetes</taxon>
        <taxon>Micrococcales</taxon>
        <taxon>Cellulomonadaceae</taxon>
        <taxon>Cellulomonas</taxon>
    </lineage>
</organism>
<dbReference type="InterPro" id="IPR014729">
    <property type="entry name" value="Rossmann-like_a/b/a_fold"/>
</dbReference>
<evidence type="ECO:0000256" key="3">
    <source>
        <dbReference type="ARBA" id="ARBA00022840"/>
    </source>
</evidence>
<gene>
    <name evidence="5" type="ORF">Cch01nite_13370</name>
</gene>
<dbReference type="Proteomes" id="UP000632740">
    <property type="component" value="Unassembled WGS sequence"/>
</dbReference>
<feature type="domain" description="Asparagine synthetase" evidence="4">
    <location>
        <begin position="176"/>
        <end position="310"/>
    </location>
</feature>
<comment type="caution">
    <text evidence="5">The sequence shown here is derived from an EMBL/GenBank/DDBJ whole genome shotgun (WGS) entry which is preliminary data.</text>
</comment>
<sequence>MRLALVLADHRAAALTAAATAVYRDATTATWALPAGGSVSVTGPRPAEPDVLVDGSLDAAAHRLLRRGPAPRDVPAVVDGTEGAAVVVASDGRSALLVRDQLGTRPLHHGVLPGGGVAIASEIKQLVAMGVERIAVVPPASVVVLGGDEPQTWRDELVRADTDETFEDRAAALGREVRASVAARAGRPVAVAVSGGVDSSTVLAVARESGADVVAVTVALPGSPDLEFSTRLCADLGVPLTVIEPEPIDDADALLRELVADVESWEQQVLTHAVPSRVLMRHVATTGRALLTGEASDELFGGYRSAADDAAEVAARRDKELGNFHRTSAQRLDRLGQRFGVDVRLPFAARRVVEAARRFRPEEMVHGELTKWPLRVAMRGTLPEYILERPKLTFARGVGYRYGQHADGDGLFAGQVRGPRAGTADERLTVGDAEAASLERFLELGYGRADYMLTRTL</sequence>
<keyword evidence="6" id="KW-1185">Reference proteome</keyword>
<dbReference type="PANTHER" id="PTHR11772:SF2">
    <property type="entry name" value="ASPARAGINE SYNTHETASE [GLUTAMINE-HYDROLYZING]"/>
    <property type="match status" value="1"/>
</dbReference>
<dbReference type="Gene3D" id="3.40.50.620">
    <property type="entry name" value="HUPs"/>
    <property type="match status" value="1"/>
</dbReference>
<evidence type="ECO:0000256" key="2">
    <source>
        <dbReference type="ARBA" id="ARBA00022741"/>
    </source>
</evidence>